<protein>
    <submittedName>
        <fullName evidence="1">Uncharacterized protein</fullName>
    </submittedName>
</protein>
<evidence type="ECO:0000313" key="2">
    <source>
        <dbReference type="Proteomes" id="UP000034235"/>
    </source>
</evidence>
<dbReference type="AlphaFoldDB" id="A0A0G0JW88"/>
<organism evidence="1 2">
    <name type="scientific">Candidatus Daviesbacteria bacterium GW2011_GWA2_38_24</name>
    <dbReference type="NCBI Taxonomy" id="1618422"/>
    <lineage>
        <taxon>Bacteria</taxon>
        <taxon>Candidatus Daviesiibacteriota</taxon>
    </lineage>
</organism>
<dbReference type="EMBL" id="LBUP01000001">
    <property type="protein sequence ID" value="KKQ67380.1"/>
    <property type="molecule type" value="Genomic_DNA"/>
</dbReference>
<sequence>MTKFYGHLIELETVIVELNKLELDDNERHHLATLIDSTIHNMVLDTIFSHLSEEDKKLFLEKLSSNDHDEIWNFLNSKVDNIEEKIKLTTKELKDKLHEDLKEAHSIHRKHKKEKRND</sequence>
<name>A0A0G0JW88_9BACT</name>
<reference evidence="1 2" key="1">
    <citation type="journal article" date="2015" name="Nature">
        <title>rRNA introns, odd ribosomes, and small enigmatic genomes across a large radiation of phyla.</title>
        <authorList>
            <person name="Brown C.T."/>
            <person name="Hug L.A."/>
            <person name="Thomas B.C."/>
            <person name="Sharon I."/>
            <person name="Castelle C.J."/>
            <person name="Singh A."/>
            <person name="Wilkins M.J."/>
            <person name="Williams K.H."/>
            <person name="Banfield J.F."/>
        </authorList>
    </citation>
    <scope>NUCLEOTIDE SEQUENCE [LARGE SCALE GENOMIC DNA]</scope>
</reference>
<comment type="caution">
    <text evidence="1">The sequence shown here is derived from an EMBL/GenBank/DDBJ whole genome shotgun (WGS) entry which is preliminary data.</text>
</comment>
<gene>
    <name evidence="1" type="ORF">US86_C0001G0307</name>
</gene>
<evidence type="ECO:0000313" key="1">
    <source>
        <dbReference type="EMBL" id="KKQ67380.1"/>
    </source>
</evidence>
<proteinExistence type="predicted"/>
<accession>A0A0G0JW88</accession>
<dbReference type="Proteomes" id="UP000034235">
    <property type="component" value="Unassembled WGS sequence"/>
</dbReference>